<dbReference type="KEGG" id="haa:A5892_16070"/>
<dbReference type="GO" id="GO:0009254">
    <property type="term" value="P:peptidoglycan turnover"/>
    <property type="evidence" value="ECO:0007669"/>
    <property type="project" value="TreeGrafter"/>
</dbReference>
<dbReference type="InterPro" id="IPR051206">
    <property type="entry name" value="NAMLAA_amidase_2"/>
</dbReference>
<dbReference type="Proteomes" id="UP000077875">
    <property type="component" value="Chromosome"/>
</dbReference>
<dbReference type="InterPro" id="IPR036505">
    <property type="entry name" value="Amidase/PGRP_sf"/>
</dbReference>
<evidence type="ECO:0000256" key="5">
    <source>
        <dbReference type="ARBA" id="ARBA00011901"/>
    </source>
</evidence>
<evidence type="ECO:0000256" key="2">
    <source>
        <dbReference type="ARBA" id="ARBA00001947"/>
    </source>
</evidence>
<dbReference type="EMBL" id="CP015243">
    <property type="protein sequence ID" value="ANF58792.1"/>
    <property type="molecule type" value="Genomic_DNA"/>
</dbReference>
<comment type="catalytic activity">
    <reaction evidence="1">
        <text>Hydrolyzes the link between N-acetylmuramoyl residues and L-amino acid residues in certain cell-wall glycopeptides.</text>
        <dbReference type="EC" id="3.5.1.28"/>
    </reaction>
</comment>
<keyword evidence="6" id="KW-0963">Cytoplasm</keyword>
<evidence type="ECO:0000256" key="6">
    <source>
        <dbReference type="ARBA" id="ARBA00022490"/>
    </source>
</evidence>
<dbReference type="InterPro" id="IPR002502">
    <property type="entry name" value="Amidase_domain"/>
</dbReference>
<evidence type="ECO:0000256" key="3">
    <source>
        <dbReference type="ARBA" id="ARBA00004496"/>
    </source>
</evidence>
<reference evidence="14 15" key="1">
    <citation type="submission" date="2016-04" db="EMBL/GenBank/DDBJ databases">
        <title>Complete Genome Sequence of Halotalea alkalilenta IHB B 13600.</title>
        <authorList>
            <person name="Swarnkar M.K."/>
            <person name="Sharma A."/>
            <person name="Kaushal K."/>
            <person name="Soni R."/>
            <person name="Rana S."/>
            <person name="Singh A.K."/>
            <person name="Gulati A."/>
        </authorList>
    </citation>
    <scope>NUCLEOTIDE SEQUENCE [LARGE SCALE GENOMIC DNA]</scope>
    <source>
        <strain evidence="14 15">IHB B 13600</strain>
    </source>
</reference>
<organism evidence="14 15">
    <name type="scientific">Halotalea alkalilenta</name>
    <dbReference type="NCBI Taxonomy" id="376489"/>
    <lineage>
        <taxon>Bacteria</taxon>
        <taxon>Pseudomonadati</taxon>
        <taxon>Pseudomonadota</taxon>
        <taxon>Gammaproteobacteria</taxon>
        <taxon>Oceanospirillales</taxon>
        <taxon>Halomonadaceae</taxon>
        <taxon>Halotalea</taxon>
    </lineage>
</organism>
<dbReference type="GO" id="GO:0071555">
    <property type="term" value="P:cell wall organization"/>
    <property type="evidence" value="ECO:0007669"/>
    <property type="project" value="UniProtKB-KW"/>
</dbReference>
<evidence type="ECO:0000313" key="14">
    <source>
        <dbReference type="EMBL" id="ANF58792.1"/>
    </source>
</evidence>
<evidence type="ECO:0000256" key="9">
    <source>
        <dbReference type="ARBA" id="ARBA00022833"/>
    </source>
</evidence>
<protein>
    <recommendedName>
        <fullName evidence="11">1,6-anhydro-N-acetylmuramyl-L-alanine amidase AmpD</fullName>
        <ecNumber evidence="5">3.5.1.28</ecNumber>
    </recommendedName>
    <alternativeName>
        <fullName evidence="12">N-acetylmuramoyl-L-alanine amidase</fullName>
    </alternativeName>
</protein>
<dbReference type="GO" id="GO:0008745">
    <property type="term" value="F:N-acetylmuramoyl-L-alanine amidase activity"/>
    <property type="evidence" value="ECO:0007669"/>
    <property type="project" value="UniProtKB-EC"/>
</dbReference>
<evidence type="ECO:0000256" key="12">
    <source>
        <dbReference type="ARBA" id="ARBA00042615"/>
    </source>
</evidence>
<dbReference type="SUPFAM" id="SSF55846">
    <property type="entry name" value="N-acetylmuramoyl-L-alanine amidase-like"/>
    <property type="match status" value="1"/>
</dbReference>
<keyword evidence="15" id="KW-1185">Reference proteome</keyword>
<dbReference type="GO" id="GO:0005737">
    <property type="term" value="C:cytoplasm"/>
    <property type="evidence" value="ECO:0007669"/>
    <property type="project" value="UniProtKB-SubCell"/>
</dbReference>
<keyword evidence="9" id="KW-0862">Zinc</keyword>
<evidence type="ECO:0000256" key="4">
    <source>
        <dbReference type="ARBA" id="ARBA00007553"/>
    </source>
</evidence>
<dbReference type="SMART" id="SM00644">
    <property type="entry name" value="Ami_2"/>
    <property type="match status" value="1"/>
</dbReference>
<name>A0A172YI33_9GAMM</name>
<keyword evidence="8" id="KW-0378">Hydrolase</keyword>
<comment type="similarity">
    <text evidence="4">Belongs to the N-acetylmuramoyl-L-alanine amidase 2 family.</text>
</comment>
<dbReference type="Pfam" id="PF01510">
    <property type="entry name" value="Amidase_2"/>
    <property type="match status" value="1"/>
</dbReference>
<gene>
    <name evidence="14" type="ORF">A5892_16070</name>
</gene>
<dbReference type="NCBIfam" id="NF008758">
    <property type="entry name" value="PRK11789.1"/>
    <property type="match status" value="1"/>
</dbReference>
<evidence type="ECO:0000256" key="7">
    <source>
        <dbReference type="ARBA" id="ARBA00022723"/>
    </source>
</evidence>
<sequence length="188" mass="21161">MPAVIGPVEEHWLRGVRRCRSPNQDQRPEGEVSALVLHSISLPPGVFGGDEIERLFTNTLDHAAHPYFAGIEGLRVSAHLLIRRDGECVQFVAFDRRAWHAGQSQWEGRSRFNDFSIGIELEGDERSFTLAQYRALATVFAALSAAYPGLNEGRIFSHQQIAPRRKYDPGPSFDWALFRRMIGSGFHS</sequence>
<dbReference type="Gene3D" id="3.40.80.10">
    <property type="entry name" value="Peptidoglycan recognition protein-like"/>
    <property type="match status" value="1"/>
</dbReference>
<dbReference type="EC" id="3.5.1.28" evidence="5"/>
<feature type="domain" description="N-acetylmuramoyl-L-alanine amidase" evidence="13">
    <location>
        <begin position="21"/>
        <end position="170"/>
    </location>
</feature>
<dbReference type="GO" id="GO:0009253">
    <property type="term" value="P:peptidoglycan catabolic process"/>
    <property type="evidence" value="ECO:0007669"/>
    <property type="project" value="InterPro"/>
</dbReference>
<proteinExistence type="inferred from homology"/>
<evidence type="ECO:0000259" key="13">
    <source>
        <dbReference type="SMART" id="SM00644"/>
    </source>
</evidence>
<comment type="subcellular location">
    <subcellularLocation>
        <location evidence="3">Cytoplasm</location>
    </subcellularLocation>
</comment>
<comment type="cofactor">
    <cofactor evidence="2">
        <name>Zn(2+)</name>
        <dbReference type="ChEBI" id="CHEBI:29105"/>
    </cofactor>
</comment>
<dbReference type="PANTHER" id="PTHR30417:SF4">
    <property type="entry name" value="1,6-ANHYDRO-N-ACETYLMURAMYL-L-ALANINE AMIDASE AMPD"/>
    <property type="match status" value="1"/>
</dbReference>
<evidence type="ECO:0000256" key="11">
    <source>
        <dbReference type="ARBA" id="ARBA00039257"/>
    </source>
</evidence>
<dbReference type="CDD" id="cd06583">
    <property type="entry name" value="PGRP"/>
    <property type="match status" value="1"/>
</dbReference>
<keyword evidence="10" id="KW-0961">Cell wall biogenesis/degradation</keyword>
<evidence type="ECO:0000313" key="15">
    <source>
        <dbReference type="Proteomes" id="UP000077875"/>
    </source>
</evidence>
<keyword evidence="7" id="KW-0479">Metal-binding</keyword>
<dbReference type="GO" id="GO:0046872">
    <property type="term" value="F:metal ion binding"/>
    <property type="evidence" value="ECO:0007669"/>
    <property type="project" value="UniProtKB-KW"/>
</dbReference>
<dbReference type="STRING" id="376489.A5892_16070"/>
<accession>A0A172YI33</accession>
<evidence type="ECO:0000256" key="1">
    <source>
        <dbReference type="ARBA" id="ARBA00001561"/>
    </source>
</evidence>
<dbReference type="AlphaFoldDB" id="A0A172YI33"/>
<evidence type="ECO:0000256" key="8">
    <source>
        <dbReference type="ARBA" id="ARBA00022801"/>
    </source>
</evidence>
<dbReference type="PANTHER" id="PTHR30417">
    <property type="entry name" value="N-ACETYLMURAMOYL-L-ALANINE AMIDASE AMID"/>
    <property type="match status" value="1"/>
</dbReference>
<evidence type="ECO:0000256" key="10">
    <source>
        <dbReference type="ARBA" id="ARBA00023316"/>
    </source>
</evidence>